<evidence type="ECO:0000259" key="1">
    <source>
        <dbReference type="PROSITE" id="PS50983"/>
    </source>
</evidence>
<gene>
    <name evidence="2" type="ORF">HME9302_01446</name>
</gene>
<dbReference type="SUPFAM" id="SSF53807">
    <property type="entry name" value="Helical backbone' metal receptor"/>
    <property type="match status" value="1"/>
</dbReference>
<dbReference type="PANTHER" id="PTHR30535:SF34">
    <property type="entry name" value="MOLYBDATE-BINDING PROTEIN MOLA"/>
    <property type="match status" value="1"/>
</dbReference>
<dbReference type="Pfam" id="PF01497">
    <property type="entry name" value="Peripla_BP_2"/>
    <property type="match status" value="1"/>
</dbReference>
<organism evidence="2 3">
    <name type="scientific">Alteripontixanthobacter maritimus</name>
    <dbReference type="NCBI Taxonomy" id="2161824"/>
    <lineage>
        <taxon>Bacteria</taxon>
        <taxon>Pseudomonadati</taxon>
        <taxon>Pseudomonadota</taxon>
        <taxon>Alphaproteobacteria</taxon>
        <taxon>Sphingomonadales</taxon>
        <taxon>Erythrobacteraceae</taxon>
        <taxon>Alteripontixanthobacter</taxon>
    </lineage>
</organism>
<sequence>MTMVLGACGKTGPGMEAPPEARPTIVSLNPCADAILAEVSEPGQLLAISHYSHDPRSTSMDLKAARAIPATGGTVEEVLALDPDLVVASTFLPPATRASFAELGIEVELLGIASSVETSIAQIRQLARIAGQPARGERLVARIDRALARAQPSAKAKPVSAVLWQPGGIVPGESALVTQIMQRTGFLSHSAQRGMEQAEFLALENLLADPPDLLLTAGAERAQQHEALAAVPGMRTAEFAPSLLYCGGPTIIRAAQRLAIIREQGA</sequence>
<dbReference type="Proteomes" id="UP000253727">
    <property type="component" value="Unassembled WGS sequence"/>
</dbReference>
<comment type="caution">
    <text evidence="2">The sequence shown here is derived from an EMBL/GenBank/DDBJ whole genome shotgun (WGS) entry which is preliminary data.</text>
</comment>
<reference evidence="2 3" key="1">
    <citation type="submission" date="2018-04" db="EMBL/GenBank/DDBJ databases">
        <title>Altererythrobacter sp. HME9302 genome sequencing and assembly.</title>
        <authorList>
            <person name="Kang H."/>
            <person name="Kim H."/>
            <person name="Joh K."/>
        </authorList>
    </citation>
    <scope>NUCLEOTIDE SEQUENCE [LARGE SCALE GENOMIC DNA]</scope>
    <source>
        <strain evidence="2 3">HME9302</strain>
    </source>
</reference>
<dbReference type="Gene3D" id="3.40.50.1980">
    <property type="entry name" value="Nitrogenase molybdenum iron protein domain"/>
    <property type="match status" value="2"/>
</dbReference>
<dbReference type="InterPro" id="IPR050902">
    <property type="entry name" value="ABC_Transporter_SBP"/>
</dbReference>
<dbReference type="InterPro" id="IPR002491">
    <property type="entry name" value="ABC_transptr_periplasmic_BD"/>
</dbReference>
<evidence type="ECO:0000313" key="3">
    <source>
        <dbReference type="Proteomes" id="UP000253727"/>
    </source>
</evidence>
<proteinExistence type="predicted"/>
<dbReference type="PANTHER" id="PTHR30535">
    <property type="entry name" value="VITAMIN B12-BINDING PROTEIN"/>
    <property type="match status" value="1"/>
</dbReference>
<protein>
    <recommendedName>
        <fullName evidence="1">Fe/B12 periplasmic-binding domain-containing protein</fullName>
    </recommendedName>
</protein>
<name>A0A369Q9L3_9SPHN</name>
<keyword evidence="3" id="KW-1185">Reference proteome</keyword>
<dbReference type="CDD" id="cd00636">
    <property type="entry name" value="TroA-like"/>
    <property type="match status" value="1"/>
</dbReference>
<feature type="domain" description="Fe/B12 periplasmic-binding" evidence="1">
    <location>
        <begin position="24"/>
        <end position="266"/>
    </location>
</feature>
<accession>A0A369Q9L3</accession>
<dbReference type="AlphaFoldDB" id="A0A369Q9L3"/>
<dbReference type="EMBL" id="QBKA01000002">
    <property type="protein sequence ID" value="RDC60245.1"/>
    <property type="molecule type" value="Genomic_DNA"/>
</dbReference>
<dbReference type="PROSITE" id="PS50983">
    <property type="entry name" value="FE_B12_PBP"/>
    <property type="match status" value="1"/>
</dbReference>
<evidence type="ECO:0000313" key="2">
    <source>
        <dbReference type="EMBL" id="RDC60245.1"/>
    </source>
</evidence>